<reference evidence="3" key="2">
    <citation type="submission" date="2015-01" db="EMBL/GenBank/DDBJ databases">
        <title>Evolutionary Origins and Diversification of the Mycorrhizal Mutualists.</title>
        <authorList>
            <consortium name="DOE Joint Genome Institute"/>
            <consortium name="Mycorrhizal Genomics Consortium"/>
            <person name="Kohler A."/>
            <person name="Kuo A."/>
            <person name="Nagy L.G."/>
            <person name="Floudas D."/>
            <person name="Copeland A."/>
            <person name="Barry K.W."/>
            <person name="Cichocki N."/>
            <person name="Veneault-Fourrey C."/>
            <person name="LaButti K."/>
            <person name="Lindquist E.A."/>
            <person name="Lipzen A."/>
            <person name="Lundell T."/>
            <person name="Morin E."/>
            <person name="Murat C."/>
            <person name="Riley R."/>
            <person name="Ohm R."/>
            <person name="Sun H."/>
            <person name="Tunlid A."/>
            <person name="Henrissat B."/>
            <person name="Grigoriev I.V."/>
            <person name="Hibbett D.S."/>
            <person name="Martin F."/>
        </authorList>
    </citation>
    <scope>NUCLEOTIDE SEQUENCE [LARGE SCALE GENOMIC DNA]</scope>
    <source>
        <strain evidence="3">Zn</strain>
    </source>
</reference>
<evidence type="ECO:0000313" key="3">
    <source>
        <dbReference type="Proteomes" id="UP000054321"/>
    </source>
</evidence>
<sequence>MRAAAGSDAGAGDASVSMTRIISFKETPMVESRSVWMRKGFVGGDYATVSTFIGLISAPGLVVEKYLAALAATGSDKESRNTSPAGHEGGRLKLMAKPSPRQELSWSGGVRRQSYPGESPGSKEGKSCWSNQVSHLAPVPGILSPWAWSAVEWACLHSDRNFHPLGNIFGRGGHVPRRRSDPSRNARLLSWIARAEDFTFQGVSDCIVLGVFWEY</sequence>
<organism evidence="2 3">
    <name type="scientific">Oidiodendron maius (strain Zn)</name>
    <dbReference type="NCBI Taxonomy" id="913774"/>
    <lineage>
        <taxon>Eukaryota</taxon>
        <taxon>Fungi</taxon>
        <taxon>Dikarya</taxon>
        <taxon>Ascomycota</taxon>
        <taxon>Pezizomycotina</taxon>
        <taxon>Leotiomycetes</taxon>
        <taxon>Leotiomycetes incertae sedis</taxon>
        <taxon>Myxotrichaceae</taxon>
        <taxon>Oidiodendron</taxon>
    </lineage>
</organism>
<name>A0A0C3GJS4_OIDMZ</name>
<dbReference type="HOGENOM" id="CLU_1283595_0_0_1"/>
<dbReference type="AlphaFoldDB" id="A0A0C3GJS4"/>
<dbReference type="InParanoid" id="A0A0C3GJS4"/>
<dbReference type="EMBL" id="KN832884">
    <property type="protein sequence ID" value="KIM96390.1"/>
    <property type="molecule type" value="Genomic_DNA"/>
</dbReference>
<proteinExistence type="predicted"/>
<protein>
    <submittedName>
        <fullName evidence="2">Uncharacterized protein</fullName>
    </submittedName>
</protein>
<evidence type="ECO:0000313" key="2">
    <source>
        <dbReference type="EMBL" id="KIM96390.1"/>
    </source>
</evidence>
<gene>
    <name evidence="2" type="ORF">OIDMADRAFT_33048</name>
</gene>
<evidence type="ECO:0000256" key="1">
    <source>
        <dbReference type="SAM" id="MobiDB-lite"/>
    </source>
</evidence>
<keyword evidence="3" id="KW-1185">Reference proteome</keyword>
<feature type="region of interest" description="Disordered" evidence="1">
    <location>
        <begin position="74"/>
        <end position="127"/>
    </location>
</feature>
<dbReference type="Proteomes" id="UP000054321">
    <property type="component" value="Unassembled WGS sequence"/>
</dbReference>
<reference evidence="2 3" key="1">
    <citation type="submission" date="2014-04" db="EMBL/GenBank/DDBJ databases">
        <authorList>
            <consortium name="DOE Joint Genome Institute"/>
            <person name="Kuo A."/>
            <person name="Martino E."/>
            <person name="Perotto S."/>
            <person name="Kohler A."/>
            <person name="Nagy L.G."/>
            <person name="Floudas D."/>
            <person name="Copeland A."/>
            <person name="Barry K.W."/>
            <person name="Cichocki N."/>
            <person name="Veneault-Fourrey C."/>
            <person name="LaButti K."/>
            <person name="Lindquist E.A."/>
            <person name="Lipzen A."/>
            <person name="Lundell T."/>
            <person name="Morin E."/>
            <person name="Murat C."/>
            <person name="Sun H."/>
            <person name="Tunlid A."/>
            <person name="Henrissat B."/>
            <person name="Grigoriev I.V."/>
            <person name="Hibbett D.S."/>
            <person name="Martin F."/>
            <person name="Nordberg H.P."/>
            <person name="Cantor M.N."/>
            <person name="Hua S.X."/>
        </authorList>
    </citation>
    <scope>NUCLEOTIDE SEQUENCE [LARGE SCALE GENOMIC DNA]</scope>
    <source>
        <strain evidence="2 3">Zn</strain>
    </source>
</reference>
<accession>A0A0C3GJS4</accession>